<dbReference type="PANTHER" id="PTHR22939:SF129">
    <property type="entry name" value="SERINE PROTEASE HTRA2, MITOCHONDRIAL"/>
    <property type="match status" value="1"/>
</dbReference>
<reference evidence="7" key="1">
    <citation type="submission" date="2015-11" db="EMBL/GenBank/DDBJ databases">
        <authorList>
            <person name="Seth-Smith H.M.B."/>
        </authorList>
    </citation>
    <scope>NUCLEOTIDE SEQUENCE [LARGE SCALE GENOMIC DNA]</scope>
    <source>
        <strain evidence="7">2013Ark11</strain>
    </source>
</reference>
<dbReference type="Proteomes" id="UP000198651">
    <property type="component" value="Chromosome I"/>
</dbReference>
<dbReference type="OrthoDB" id="8520726at2"/>
<evidence type="ECO:0000259" key="5">
    <source>
        <dbReference type="PROSITE" id="PS50106"/>
    </source>
</evidence>
<dbReference type="InterPro" id="IPR036034">
    <property type="entry name" value="PDZ_sf"/>
</dbReference>
<dbReference type="Gene3D" id="2.30.42.10">
    <property type="match status" value="2"/>
</dbReference>
<dbReference type="STRING" id="1561003.Ark11_1194"/>
<feature type="domain" description="PDZ" evidence="5">
    <location>
        <begin position="381"/>
        <end position="483"/>
    </location>
</feature>
<keyword evidence="3" id="KW-0378">Hydrolase</keyword>
<dbReference type="Pfam" id="PF00595">
    <property type="entry name" value="PDZ"/>
    <property type="match status" value="1"/>
</dbReference>
<accession>A0A0S4M973</accession>
<dbReference type="GO" id="GO:0006508">
    <property type="term" value="P:proteolysis"/>
    <property type="evidence" value="ECO:0007669"/>
    <property type="project" value="UniProtKB-KW"/>
</dbReference>
<dbReference type="Pfam" id="PF13180">
    <property type="entry name" value="PDZ_2"/>
    <property type="match status" value="1"/>
</dbReference>
<organism evidence="6 7">
    <name type="scientific">Candidatus Ichthyocystis hellenicum</name>
    <dbReference type="NCBI Taxonomy" id="1561003"/>
    <lineage>
        <taxon>Bacteria</taxon>
        <taxon>Pseudomonadati</taxon>
        <taxon>Pseudomonadota</taxon>
        <taxon>Betaproteobacteria</taxon>
        <taxon>Burkholderiales</taxon>
        <taxon>Candidatus Ichthyocystis</taxon>
    </lineage>
</organism>
<dbReference type="PROSITE" id="PS50106">
    <property type="entry name" value="PDZ"/>
    <property type="match status" value="1"/>
</dbReference>
<evidence type="ECO:0000313" key="6">
    <source>
        <dbReference type="EMBL" id="CUT18004.1"/>
    </source>
</evidence>
<dbReference type="PANTHER" id="PTHR22939">
    <property type="entry name" value="SERINE PROTEASE FAMILY S1C HTRA-RELATED"/>
    <property type="match status" value="1"/>
</dbReference>
<keyword evidence="7" id="KW-1185">Reference proteome</keyword>
<evidence type="ECO:0000313" key="7">
    <source>
        <dbReference type="Proteomes" id="UP000198651"/>
    </source>
</evidence>
<evidence type="ECO:0000256" key="3">
    <source>
        <dbReference type="ARBA" id="ARBA00022801"/>
    </source>
</evidence>
<dbReference type="SMART" id="SM00228">
    <property type="entry name" value="PDZ"/>
    <property type="match status" value="2"/>
</dbReference>
<name>A0A0S4M973_9BURK</name>
<sequence length="483" mass="52904">MSMAKIVKRFFSYLLVGVLGAVVGSGAYQMYLTKKALIFNANEVLPIKSASVVPSNHAADTLHSFSSILSVARPSVVHVRVTHRPDFFEWGIDNILRDLDSWFGQLDESLRVHKRQTQGIHSFYDVSGVVISSDGYILTSAYLLYGAERVQVVASTNKLFDAQVIGLDRNSGLALIKIANDKPLTPVKLANMKNISVNQWVISIGYDDTVSHGVIRSYMPHHFILTDALLTAKGVGGVLVNMDGDLVGINTPHVDFSNNFSFVIPSDYALRVSTELKRNGFVRPTYLGVVAQNLTPDLANSFKLKLNSCVLVSQVMAGSPALLAGIKSGDCISQFENHAVTNVDEFYSLVASHDALNPASVSLWRGSDLQKFTVKWSNSASNSIANDDKSFRFYAPMGISLREMSPDELKLARTKNGLFVGHILQTGTAYQVGIRSGDVLIAMNGKPLTQLKQFDDMINSPSKSASFLIQRAYDRAFVAVEKK</sequence>
<dbReference type="Gene3D" id="2.40.10.120">
    <property type="match status" value="1"/>
</dbReference>
<keyword evidence="2" id="KW-0645">Protease</keyword>
<gene>
    <name evidence="6" type="ORF">Ark11_1194</name>
</gene>
<evidence type="ECO:0000256" key="2">
    <source>
        <dbReference type="ARBA" id="ARBA00022670"/>
    </source>
</evidence>
<dbReference type="GO" id="GO:0004252">
    <property type="term" value="F:serine-type endopeptidase activity"/>
    <property type="evidence" value="ECO:0007669"/>
    <property type="project" value="InterPro"/>
</dbReference>
<evidence type="ECO:0000256" key="4">
    <source>
        <dbReference type="ARBA" id="ARBA00022825"/>
    </source>
</evidence>
<dbReference type="PRINTS" id="PR00834">
    <property type="entry name" value="PROTEASES2C"/>
</dbReference>
<dbReference type="InterPro" id="IPR001940">
    <property type="entry name" value="Peptidase_S1C"/>
</dbReference>
<dbReference type="AlphaFoldDB" id="A0A0S4M973"/>
<dbReference type="SUPFAM" id="SSF50156">
    <property type="entry name" value="PDZ domain-like"/>
    <property type="match status" value="2"/>
</dbReference>
<dbReference type="SUPFAM" id="SSF50494">
    <property type="entry name" value="Trypsin-like serine proteases"/>
    <property type="match status" value="1"/>
</dbReference>
<evidence type="ECO:0000256" key="1">
    <source>
        <dbReference type="ARBA" id="ARBA00010541"/>
    </source>
</evidence>
<protein>
    <submittedName>
        <fullName evidence="6">Putative signalling peptidase</fullName>
    </submittedName>
</protein>
<proteinExistence type="inferred from homology"/>
<comment type="similarity">
    <text evidence="1">Belongs to the peptidase S1C family.</text>
</comment>
<dbReference type="EMBL" id="LN906597">
    <property type="protein sequence ID" value="CUT18004.1"/>
    <property type="molecule type" value="Genomic_DNA"/>
</dbReference>
<dbReference type="InterPro" id="IPR009003">
    <property type="entry name" value="Peptidase_S1_PA"/>
</dbReference>
<dbReference type="Pfam" id="PF13365">
    <property type="entry name" value="Trypsin_2"/>
    <property type="match status" value="1"/>
</dbReference>
<dbReference type="RefSeq" id="WP_092343434.1">
    <property type="nucleotide sequence ID" value="NZ_FLSL01000090.1"/>
</dbReference>
<keyword evidence="4" id="KW-0720">Serine protease</keyword>
<dbReference type="InterPro" id="IPR001478">
    <property type="entry name" value="PDZ"/>
</dbReference>